<name>A0AAD9RD95_9HYME</name>
<keyword evidence="2" id="KW-1185">Reference proteome</keyword>
<sequence length="13" mass="1425">MITGIETTRDNSS</sequence>
<proteinExistence type="predicted"/>
<dbReference type="Proteomes" id="UP001258017">
    <property type="component" value="Unassembled WGS sequence"/>
</dbReference>
<accession>A0AAD9RD95</accession>
<feature type="non-terminal residue" evidence="1">
    <location>
        <position position="1"/>
    </location>
</feature>
<dbReference type="EMBL" id="JAIFRP010003904">
    <property type="protein sequence ID" value="KAK2577632.1"/>
    <property type="molecule type" value="Genomic_DNA"/>
</dbReference>
<protein>
    <submittedName>
        <fullName evidence="1">Uncharacterized protein</fullName>
    </submittedName>
</protein>
<evidence type="ECO:0000313" key="2">
    <source>
        <dbReference type="Proteomes" id="UP001258017"/>
    </source>
</evidence>
<gene>
    <name evidence="1" type="ORF">KPH14_000820</name>
</gene>
<reference evidence="1" key="2">
    <citation type="journal article" date="2023" name="Commun. Biol.">
        <title>Intrasexual cuticular hydrocarbon dimorphism in a wasp sheds light on hydrocarbon biosynthesis genes in Hymenoptera.</title>
        <authorList>
            <person name="Moris V.C."/>
            <person name="Podsiadlowski L."/>
            <person name="Martin S."/>
            <person name="Oeyen J.P."/>
            <person name="Donath A."/>
            <person name="Petersen M."/>
            <person name="Wilbrandt J."/>
            <person name="Misof B."/>
            <person name="Liedtke D."/>
            <person name="Thamm M."/>
            <person name="Scheiner R."/>
            <person name="Schmitt T."/>
            <person name="Niehuis O."/>
        </authorList>
    </citation>
    <scope>NUCLEOTIDE SEQUENCE</scope>
    <source>
        <strain evidence="1">GBR_01_08_01A</strain>
    </source>
</reference>
<organism evidence="1 2">
    <name type="scientific">Odynerus spinipes</name>
    <dbReference type="NCBI Taxonomy" id="1348599"/>
    <lineage>
        <taxon>Eukaryota</taxon>
        <taxon>Metazoa</taxon>
        <taxon>Ecdysozoa</taxon>
        <taxon>Arthropoda</taxon>
        <taxon>Hexapoda</taxon>
        <taxon>Insecta</taxon>
        <taxon>Pterygota</taxon>
        <taxon>Neoptera</taxon>
        <taxon>Endopterygota</taxon>
        <taxon>Hymenoptera</taxon>
        <taxon>Apocrita</taxon>
        <taxon>Aculeata</taxon>
        <taxon>Vespoidea</taxon>
        <taxon>Vespidae</taxon>
        <taxon>Eumeninae</taxon>
        <taxon>Odynerus</taxon>
    </lineage>
</organism>
<evidence type="ECO:0000313" key="1">
    <source>
        <dbReference type="EMBL" id="KAK2577632.1"/>
    </source>
</evidence>
<reference evidence="1" key="1">
    <citation type="submission" date="2021-08" db="EMBL/GenBank/DDBJ databases">
        <authorList>
            <person name="Misof B."/>
            <person name="Oliver O."/>
            <person name="Podsiadlowski L."/>
            <person name="Donath A."/>
            <person name="Peters R."/>
            <person name="Mayer C."/>
            <person name="Rust J."/>
            <person name="Gunkel S."/>
            <person name="Lesny P."/>
            <person name="Martin S."/>
            <person name="Oeyen J.P."/>
            <person name="Petersen M."/>
            <person name="Panagiotis P."/>
            <person name="Wilbrandt J."/>
            <person name="Tanja T."/>
        </authorList>
    </citation>
    <scope>NUCLEOTIDE SEQUENCE</scope>
    <source>
        <strain evidence="1">GBR_01_08_01A</strain>
        <tissue evidence="1">Thorax + abdomen</tissue>
    </source>
</reference>
<comment type="caution">
    <text evidence="1">The sequence shown here is derived from an EMBL/GenBank/DDBJ whole genome shotgun (WGS) entry which is preliminary data.</text>
</comment>